<dbReference type="EMBL" id="CH964282">
    <property type="protein sequence ID" value="EDW85866.2"/>
    <property type="molecule type" value="Genomic_DNA"/>
</dbReference>
<gene>
    <name evidence="1" type="primary">Dwil\GK23294</name>
    <name evidence="1" type="ORF">Dwil_GK23294</name>
</gene>
<dbReference type="InParanoid" id="B4NNC7"/>
<dbReference type="GO" id="GO:0031146">
    <property type="term" value="P:SCF-dependent proteasomal ubiquitin-dependent protein catabolic process"/>
    <property type="evidence" value="ECO:0007669"/>
    <property type="project" value="TreeGrafter"/>
</dbReference>
<dbReference type="PANTHER" id="PTHR13318">
    <property type="entry name" value="PARTNER OF PAIRED, ISOFORM B-RELATED"/>
    <property type="match status" value="1"/>
</dbReference>
<dbReference type="Gene3D" id="3.80.10.10">
    <property type="entry name" value="Ribonuclease Inhibitor"/>
    <property type="match status" value="2"/>
</dbReference>
<dbReference type="OrthoDB" id="6492012at2759"/>
<name>B4NNC7_DROWI</name>
<evidence type="ECO:0000313" key="2">
    <source>
        <dbReference type="Proteomes" id="UP000007798"/>
    </source>
</evidence>
<dbReference type="STRING" id="7260.B4NNC7"/>
<dbReference type="eggNOG" id="KOG1947">
    <property type="taxonomic scope" value="Eukaryota"/>
</dbReference>
<dbReference type="InterPro" id="IPR006553">
    <property type="entry name" value="Leu-rich_rpt_Cys-con_subtyp"/>
</dbReference>
<evidence type="ECO:0000313" key="1">
    <source>
        <dbReference type="EMBL" id="EDW85866.2"/>
    </source>
</evidence>
<dbReference type="GO" id="GO:0019005">
    <property type="term" value="C:SCF ubiquitin ligase complex"/>
    <property type="evidence" value="ECO:0007669"/>
    <property type="project" value="TreeGrafter"/>
</dbReference>
<proteinExistence type="predicted"/>
<sequence length="411" mass="47233">MNSSLKNDQHLTEDETLDQGFNLYDMQKKVKRDVLLKYYESYDEVVPLEVLKSGGSLEPSNGHQEQTPILKIPDDSNCVNLKSLVIWHSEIIQSNMSEMITNTSKLENLDLRHCNLSDDTLVDLKSKKNLKSLSLAVNEKLSGSSLMKLPASIQSLNLQSCYEILSNNSNTEAWKALSNLKVLNIKCIRNVYPDIYNHLTSIESLTFSLYENVPYKTIAKLPNLKHIEIAGVNTTILEKLLDQLVKYKSQQLEHLHICNGDGMNNQMLMKIVKLSELQKFFIFNAEALKYNILTKFTTLKKLEHFTLCHCQHVTNAAMMRLVLGCPKLRVLDLQLCFNVSEKLVLSVIHSVARLVMYKKNNREFPIHIYGDFFTEESIRSHRNLATSNIIQICHSERKNDEDLTMYIDFDE</sequence>
<dbReference type="HOGENOM" id="CLU_817044_0_0_1"/>
<dbReference type="AlphaFoldDB" id="B4NNC7"/>
<dbReference type="SUPFAM" id="SSF52047">
    <property type="entry name" value="RNI-like"/>
    <property type="match status" value="1"/>
</dbReference>
<dbReference type="Proteomes" id="UP000007798">
    <property type="component" value="Unassembled WGS sequence"/>
</dbReference>
<keyword evidence="2" id="KW-1185">Reference proteome</keyword>
<dbReference type="InterPro" id="IPR032675">
    <property type="entry name" value="LRR_dom_sf"/>
</dbReference>
<protein>
    <submittedName>
        <fullName evidence="1">Uncharacterized protein</fullName>
    </submittedName>
</protein>
<dbReference type="SMART" id="SM00367">
    <property type="entry name" value="LRR_CC"/>
    <property type="match status" value="3"/>
</dbReference>
<accession>B4NNC7</accession>
<reference evidence="1 2" key="1">
    <citation type="journal article" date="2007" name="Nature">
        <title>Evolution of genes and genomes on the Drosophila phylogeny.</title>
        <authorList>
            <consortium name="Drosophila 12 Genomes Consortium"/>
            <person name="Clark A.G."/>
            <person name="Eisen M.B."/>
            <person name="Smith D.R."/>
            <person name="Bergman C.M."/>
            <person name="Oliver B."/>
            <person name="Markow T.A."/>
            <person name="Kaufman T.C."/>
            <person name="Kellis M."/>
            <person name="Gelbart W."/>
            <person name="Iyer V.N."/>
            <person name="Pollard D.A."/>
            <person name="Sackton T.B."/>
            <person name="Larracuente A.M."/>
            <person name="Singh N.D."/>
            <person name="Abad J.P."/>
            <person name="Abt D.N."/>
            <person name="Adryan B."/>
            <person name="Aguade M."/>
            <person name="Akashi H."/>
            <person name="Anderson W.W."/>
            <person name="Aquadro C.F."/>
            <person name="Ardell D.H."/>
            <person name="Arguello R."/>
            <person name="Artieri C.G."/>
            <person name="Barbash D.A."/>
            <person name="Barker D."/>
            <person name="Barsanti P."/>
            <person name="Batterham P."/>
            <person name="Batzoglou S."/>
            <person name="Begun D."/>
            <person name="Bhutkar A."/>
            <person name="Blanco E."/>
            <person name="Bosak S.A."/>
            <person name="Bradley R.K."/>
            <person name="Brand A.D."/>
            <person name="Brent M.R."/>
            <person name="Brooks A.N."/>
            <person name="Brown R.H."/>
            <person name="Butlin R.K."/>
            <person name="Caggese C."/>
            <person name="Calvi B.R."/>
            <person name="Bernardo de Carvalho A."/>
            <person name="Caspi A."/>
            <person name="Castrezana S."/>
            <person name="Celniker S.E."/>
            <person name="Chang J.L."/>
            <person name="Chapple C."/>
            <person name="Chatterji S."/>
            <person name="Chinwalla A."/>
            <person name="Civetta A."/>
            <person name="Clifton S.W."/>
            <person name="Comeron J.M."/>
            <person name="Costello J.C."/>
            <person name="Coyne J.A."/>
            <person name="Daub J."/>
            <person name="David R.G."/>
            <person name="Delcher A.L."/>
            <person name="Delehaunty K."/>
            <person name="Do C.B."/>
            <person name="Ebling H."/>
            <person name="Edwards K."/>
            <person name="Eickbush T."/>
            <person name="Evans J.D."/>
            <person name="Filipski A."/>
            <person name="Findeiss S."/>
            <person name="Freyhult E."/>
            <person name="Fulton L."/>
            <person name="Fulton R."/>
            <person name="Garcia A.C."/>
            <person name="Gardiner A."/>
            <person name="Garfield D.A."/>
            <person name="Garvin B.E."/>
            <person name="Gibson G."/>
            <person name="Gilbert D."/>
            <person name="Gnerre S."/>
            <person name="Godfrey J."/>
            <person name="Good R."/>
            <person name="Gotea V."/>
            <person name="Gravely B."/>
            <person name="Greenberg A.J."/>
            <person name="Griffiths-Jones S."/>
            <person name="Gross S."/>
            <person name="Guigo R."/>
            <person name="Gustafson E.A."/>
            <person name="Haerty W."/>
            <person name="Hahn M.W."/>
            <person name="Halligan D.L."/>
            <person name="Halpern A.L."/>
            <person name="Halter G.M."/>
            <person name="Han M.V."/>
            <person name="Heger A."/>
            <person name="Hillier L."/>
            <person name="Hinrichs A.S."/>
            <person name="Holmes I."/>
            <person name="Hoskins R.A."/>
            <person name="Hubisz M.J."/>
            <person name="Hultmark D."/>
            <person name="Huntley M.A."/>
            <person name="Jaffe D.B."/>
            <person name="Jagadeeshan S."/>
            <person name="Jeck W.R."/>
            <person name="Johnson J."/>
            <person name="Jones C.D."/>
            <person name="Jordan W.C."/>
            <person name="Karpen G.H."/>
            <person name="Kataoka E."/>
            <person name="Keightley P.D."/>
            <person name="Kheradpour P."/>
            <person name="Kirkness E.F."/>
            <person name="Koerich L.B."/>
            <person name="Kristiansen K."/>
            <person name="Kudrna D."/>
            <person name="Kulathinal R.J."/>
            <person name="Kumar S."/>
            <person name="Kwok R."/>
            <person name="Lander E."/>
            <person name="Langley C.H."/>
            <person name="Lapoint R."/>
            <person name="Lazzaro B.P."/>
            <person name="Lee S.J."/>
            <person name="Levesque L."/>
            <person name="Li R."/>
            <person name="Lin C.F."/>
            <person name="Lin M.F."/>
            <person name="Lindblad-Toh K."/>
            <person name="Llopart A."/>
            <person name="Long M."/>
            <person name="Low L."/>
            <person name="Lozovsky E."/>
            <person name="Lu J."/>
            <person name="Luo M."/>
            <person name="Machado C.A."/>
            <person name="Makalowski W."/>
            <person name="Marzo M."/>
            <person name="Matsuda M."/>
            <person name="Matzkin L."/>
            <person name="McAllister B."/>
            <person name="McBride C.S."/>
            <person name="McKernan B."/>
            <person name="McKernan K."/>
            <person name="Mendez-Lago M."/>
            <person name="Minx P."/>
            <person name="Mollenhauer M.U."/>
            <person name="Montooth K."/>
            <person name="Mount S.M."/>
            <person name="Mu X."/>
            <person name="Myers E."/>
            <person name="Negre B."/>
            <person name="Newfeld S."/>
            <person name="Nielsen R."/>
            <person name="Noor M.A."/>
            <person name="O'Grady P."/>
            <person name="Pachter L."/>
            <person name="Papaceit M."/>
            <person name="Parisi M.J."/>
            <person name="Parisi M."/>
            <person name="Parts L."/>
            <person name="Pedersen J.S."/>
            <person name="Pesole G."/>
            <person name="Phillippy A.M."/>
            <person name="Ponting C.P."/>
            <person name="Pop M."/>
            <person name="Porcelli D."/>
            <person name="Powell J.R."/>
            <person name="Prohaska S."/>
            <person name="Pruitt K."/>
            <person name="Puig M."/>
            <person name="Quesneville H."/>
            <person name="Ram K.R."/>
            <person name="Rand D."/>
            <person name="Rasmussen M.D."/>
            <person name="Reed L.K."/>
            <person name="Reenan R."/>
            <person name="Reily A."/>
            <person name="Remington K.A."/>
            <person name="Rieger T.T."/>
            <person name="Ritchie M.G."/>
            <person name="Robin C."/>
            <person name="Rogers Y.H."/>
            <person name="Rohde C."/>
            <person name="Rozas J."/>
            <person name="Rubenfield M.J."/>
            <person name="Ruiz A."/>
            <person name="Russo S."/>
            <person name="Salzberg S.L."/>
            <person name="Sanchez-Gracia A."/>
            <person name="Saranga D.J."/>
            <person name="Sato H."/>
            <person name="Schaeffer S.W."/>
            <person name="Schatz M.C."/>
            <person name="Schlenke T."/>
            <person name="Schwartz R."/>
            <person name="Segarra C."/>
            <person name="Singh R.S."/>
            <person name="Sirot L."/>
            <person name="Sirota M."/>
            <person name="Sisneros N.B."/>
            <person name="Smith C.D."/>
            <person name="Smith T.F."/>
            <person name="Spieth J."/>
            <person name="Stage D.E."/>
            <person name="Stark A."/>
            <person name="Stephan W."/>
            <person name="Strausberg R.L."/>
            <person name="Strempel S."/>
            <person name="Sturgill D."/>
            <person name="Sutton G."/>
            <person name="Sutton G.G."/>
            <person name="Tao W."/>
            <person name="Teichmann S."/>
            <person name="Tobari Y.N."/>
            <person name="Tomimura Y."/>
            <person name="Tsolas J.M."/>
            <person name="Valente V.L."/>
            <person name="Venter E."/>
            <person name="Venter J.C."/>
            <person name="Vicario S."/>
            <person name="Vieira F.G."/>
            <person name="Vilella A.J."/>
            <person name="Villasante A."/>
            <person name="Walenz B."/>
            <person name="Wang J."/>
            <person name="Wasserman M."/>
            <person name="Watts T."/>
            <person name="Wilson D."/>
            <person name="Wilson R.K."/>
            <person name="Wing R.A."/>
            <person name="Wolfner M.F."/>
            <person name="Wong A."/>
            <person name="Wong G.K."/>
            <person name="Wu C.I."/>
            <person name="Wu G."/>
            <person name="Yamamoto D."/>
            <person name="Yang H.P."/>
            <person name="Yang S.P."/>
            <person name="Yorke J.A."/>
            <person name="Yoshida K."/>
            <person name="Zdobnov E."/>
            <person name="Zhang P."/>
            <person name="Zhang Y."/>
            <person name="Zimin A.V."/>
            <person name="Baldwin J."/>
            <person name="Abdouelleil A."/>
            <person name="Abdulkadir J."/>
            <person name="Abebe A."/>
            <person name="Abera B."/>
            <person name="Abreu J."/>
            <person name="Acer S.C."/>
            <person name="Aftuck L."/>
            <person name="Alexander A."/>
            <person name="An P."/>
            <person name="Anderson E."/>
            <person name="Anderson S."/>
            <person name="Arachi H."/>
            <person name="Azer M."/>
            <person name="Bachantsang P."/>
            <person name="Barry A."/>
            <person name="Bayul T."/>
            <person name="Berlin A."/>
            <person name="Bessette D."/>
            <person name="Bloom T."/>
            <person name="Blye J."/>
            <person name="Boguslavskiy L."/>
            <person name="Bonnet C."/>
            <person name="Boukhgalter B."/>
            <person name="Bourzgui I."/>
            <person name="Brown A."/>
            <person name="Cahill P."/>
            <person name="Channer S."/>
            <person name="Cheshatsang Y."/>
            <person name="Chuda L."/>
            <person name="Citroen M."/>
            <person name="Collymore A."/>
            <person name="Cooke P."/>
            <person name="Costello M."/>
            <person name="D'Aco K."/>
            <person name="Daza R."/>
            <person name="De Haan G."/>
            <person name="DeGray S."/>
            <person name="DeMaso C."/>
            <person name="Dhargay N."/>
            <person name="Dooley K."/>
            <person name="Dooley E."/>
            <person name="Doricent M."/>
            <person name="Dorje P."/>
            <person name="Dorjee K."/>
            <person name="Dupes A."/>
            <person name="Elong R."/>
            <person name="Falk J."/>
            <person name="Farina A."/>
            <person name="Faro S."/>
            <person name="Ferguson D."/>
            <person name="Fisher S."/>
            <person name="Foley C.D."/>
            <person name="Franke A."/>
            <person name="Friedrich D."/>
            <person name="Gadbois L."/>
            <person name="Gearin G."/>
            <person name="Gearin C.R."/>
            <person name="Giannoukos G."/>
            <person name="Goode T."/>
            <person name="Graham J."/>
            <person name="Grandbois E."/>
            <person name="Grewal S."/>
            <person name="Gyaltsen K."/>
            <person name="Hafez N."/>
            <person name="Hagos B."/>
            <person name="Hall J."/>
            <person name="Henson C."/>
            <person name="Hollinger A."/>
            <person name="Honan T."/>
            <person name="Huard M.D."/>
            <person name="Hughes L."/>
            <person name="Hurhula B."/>
            <person name="Husby M.E."/>
            <person name="Kamat A."/>
            <person name="Kanga B."/>
            <person name="Kashin S."/>
            <person name="Khazanovich D."/>
            <person name="Kisner P."/>
            <person name="Lance K."/>
            <person name="Lara M."/>
            <person name="Lee W."/>
            <person name="Lennon N."/>
            <person name="Letendre F."/>
            <person name="LeVine R."/>
            <person name="Lipovsky A."/>
            <person name="Liu X."/>
            <person name="Liu J."/>
            <person name="Liu S."/>
            <person name="Lokyitsang T."/>
            <person name="Lokyitsang Y."/>
            <person name="Lubonja R."/>
            <person name="Lui A."/>
            <person name="MacDonald P."/>
            <person name="Magnisalis V."/>
            <person name="Maru K."/>
            <person name="Matthews C."/>
            <person name="McCusker W."/>
            <person name="McDonough S."/>
            <person name="Mehta T."/>
            <person name="Meldrim J."/>
            <person name="Meneus L."/>
            <person name="Mihai O."/>
            <person name="Mihalev A."/>
            <person name="Mihova T."/>
            <person name="Mittelman R."/>
            <person name="Mlenga V."/>
            <person name="Montmayeur A."/>
            <person name="Mulrain L."/>
            <person name="Navidi A."/>
            <person name="Naylor J."/>
            <person name="Negash T."/>
            <person name="Nguyen T."/>
            <person name="Nguyen N."/>
            <person name="Nicol R."/>
            <person name="Norbu C."/>
            <person name="Norbu N."/>
            <person name="Novod N."/>
            <person name="O'Neill B."/>
            <person name="Osman S."/>
            <person name="Markiewicz E."/>
            <person name="Oyono O.L."/>
            <person name="Patti C."/>
            <person name="Phunkhang P."/>
            <person name="Pierre F."/>
            <person name="Priest M."/>
            <person name="Raghuraman S."/>
            <person name="Rege F."/>
            <person name="Reyes R."/>
            <person name="Rise C."/>
            <person name="Rogov P."/>
            <person name="Ross K."/>
            <person name="Ryan E."/>
            <person name="Settipalli S."/>
            <person name="Shea T."/>
            <person name="Sherpa N."/>
            <person name="Shi L."/>
            <person name="Shih D."/>
            <person name="Sparrow T."/>
            <person name="Spaulding J."/>
            <person name="Stalker J."/>
            <person name="Stange-Thomann N."/>
            <person name="Stavropoulos S."/>
            <person name="Stone C."/>
            <person name="Strader C."/>
            <person name="Tesfaye S."/>
            <person name="Thomson T."/>
            <person name="Thoulutsang Y."/>
            <person name="Thoulutsang D."/>
            <person name="Topham K."/>
            <person name="Topping I."/>
            <person name="Tsamla T."/>
            <person name="Vassiliev H."/>
            <person name="Vo A."/>
            <person name="Wangchuk T."/>
            <person name="Wangdi T."/>
            <person name="Weiand M."/>
            <person name="Wilkinson J."/>
            <person name="Wilson A."/>
            <person name="Yadav S."/>
            <person name="Young G."/>
            <person name="Yu Q."/>
            <person name="Zembek L."/>
            <person name="Zhong D."/>
            <person name="Zimmer A."/>
            <person name="Zwirko Z."/>
            <person name="Jaffe D.B."/>
            <person name="Alvarez P."/>
            <person name="Brockman W."/>
            <person name="Butler J."/>
            <person name="Chin C."/>
            <person name="Gnerre S."/>
            <person name="Grabherr M."/>
            <person name="Kleber M."/>
            <person name="Mauceli E."/>
            <person name="MacCallum I."/>
        </authorList>
    </citation>
    <scope>NUCLEOTIDE SEQUENCE [LARGE SCALE GENOMIC DNA]</scope>
    <source>
        <strain evidence="2">Tucson 14030-0811.24</strain>
    </source>
</reference>
<organism evidence="1 2">
    <name type="scientific">Drosophila willistoni</name>
    <name type="common">Fruit fly</name>
    <dbReference type="NCBI Taxonomy" id="7260"/>
    <lineage>
        <taxon>Eukaryota</taxon>
        <taxon>Metazoa</taxon>
        <taxon>Ecdysozoa</taxon>
        <taxon>Arthropoda</taxon>
        <taxon>Hexapoda</taxon>
        <taxon>Insecta</taxon>
        <taxon>Pterygota</taxon>
        <taxon>Neoptera</taxon>
        <taxon>Endopterygota</taxon>
        <taxon>Diptera</taxon>
        <taxon>Brachycera</taxon>
        <taxon>Muscomorpha</taxon>
        <taxon>Ephydroidea</taxon>
        <taxon>Drosophilidae</taxon>
        <taxon>Drosophila</taxon>
        <taxon>Sophophora</taxon>
    </lineage>
</organism>